<dbReference type="GO" id="GO:0016787">
    <property type="term" value="F:hydrolase activity"/>
    <property type="evidence" value="ECO:0007669"/>
    <property type="project" value="UniProtKB-KW"/>
</dbReference>
<comment type="function">
    <text evidence="10">RNA helicase.</text>
</comment>
<feature type="compositionally biased region" description="Acidic residues" evidence="11">
    <location>
        <begin position="94"/>
        <end position="108"/>
    </location>
</feature>
<organism evidence="15 16">
    <name type="scientific">Cytospora mali</name>
    <name type="common">Apple Valsa canker fungus</name>
    <name type="synonym">Valsa mali</name>
    <dbReference type="NCBI Taxonomy" id="578113"/>
    <lineage>
        <taxon>Eukaryota</taxon>
        <taxon>Fungi</taxon>
        <taxon>Dikarya</taxon>
        <taxon>Ascomycota</taxon>
        <taxon>Pezizomycotina</taxon>
        <taxon>Sordariomycetes</taxon>
        <taxon>Sordariomycetidae</taxon>
        <taxon>Diaporthales</taxon>
        <taxon>Cytosporaceae</taxon>
        <taxon>Cytospora</taxon>
    </lineage>
</organism>
<reference evidence="15" key="1">
    <citation type="submission" date="2014-12" db="EMBL/GenBank/DDBJ databases">
        <title>Genome Sequence of Valsa Canker Pathogens Uncovers a Specific Adaption of Colonization on Woody Bark.</title>
        <authorList>
            <person name="Yin Z."/>
            <person name="Liu H."/>
            <person name="Gao X."/>
            <person name="Li Z."/>
            <person name="Song N."/>
            <person name="Ke X."/>
            <person name="Dai Q."/>
            <person name="Wu Y."/>
            <person name="Sun Y."/>
            <person name="Xu J.-R."/>
            <person name="Kang Z.K."/>
            <person name="Wang L."/>
            <person name="Huang L."/>
        </authorList>
    </citation>
    <scope>NUCLEOTIDE SEQUENCE [LARGE SCALE GENOMIC DNA]</scope>
    <source>
        <strain evidence="15">03-8</strain>
    </source>
</reference>
<feature type="domain" description="Helicase ATP-binding" evidence="12">
    <location>
        <begin position="220"/>
        <end position="415"/>
    </location>
</feature>
<keyword evidence="5 9" id="KW-0347">Helicase</keyword>
<evidence type="ECO:0000313" key="15">
    <source>
        <dbReference type="EMBL" id="KUI69294.1"/>
    </source>
</evidence>
<dbReference type="SMART" id="SM00490">
    <property type="entry name" value="HELICc"/>
    <property type="match status" value="1"/>
</dbReference>
<dbReference type="Pfam" id="PF00270">
    <property type="entry name" value="DEAD"/>
    <property type="match status" value="1"/>
</dbReference>
<comment type="similarity">
    <text evidence="9">Belongs to the DEAD box helicase family.</text>
</comment>
<evidence type="ECO:0000259" key="13">
    <source>
        <dbReference type="PROSITE" id="PS51194"/>
    </source>
</evidence>
<keyword evidence="16" id="KW-1185">Reference proteome</keyword>
<dbReference type="EMBL" id="CM003102">
    <property type="protein sequence ID" value="KUI69294.1"/>
    <property type="molecule type" value="Genomic_DNA"/>
</dbReference>
<dbReference type="GO" id="GO:0003724">
    <property type="term" value="F:RNA helicase activity"/>
    <property type="evidence" value="ECO:0007669"/>
    <property type="project" value="UniProtKB-EC"/>
</dbReference>
<dbReference type="InterPro" id="IPR014014">
    <property type="entry name" value="RNA_helicase_DEAD_Q_motif"/>
</dbReference>
<evidence type="ECO:0000256" key="10">
    <source>
        <dbReference type="RuleBase" id="RU365068"/>
    </source>
</evidence>
<feature type="region of interest" description="Disordered" evidence="11">
    <location>
        <begin position="1"/>
        <end position="41"/>
    </location>
</feature>
<dbReference type="Gene3D" id="3.40.50.300">
    <property type="entry name" value="P-loop containing nucleotide triphosphate hydrolases"/>
    <property type="match status" value="2"/>
</dbReference>
<dbReference type="PANTHER" id="PTHR24031">
    <property type="entry name" value="RNA HELICASE"/>
    <property type="match status" value="1"/>
</dbReference>
<sequence>MVANQKKRKLPAASANAPARSNKKRKPSAPSKAAAKPKRVVEASSLAWQSVDLPEMFNDAEGFFGLEEVTGVEVVREGNTVKFVSAVDAPQNADGDDDDGFEGFDDEPVSSSEIGQKDDKAIAEADAKPQSKAAGKNENAKEKNAKTKTDKKQKQSGKASPNEDADLESNVFTSAGAVADDVEEDTDMSAWVSLDLSPQMISSLARLKFSKPTEIQAASIPKVLAGHDVIGKASTGSGKTLAFAIPIVEAWLLKQEEGRTEEKKTPMGLIMSPTRELAHQLTNHIRALCEGLPTAPYICSVTGGLSVHKQQRQLEKADIVVGTPGRLWEVLSASTSLLDSFKEVSFLVVDEADRLLEGGHFKEAEDILKAIDRVEIDEDDDEPDLFPRQTLVFSATFNKGLQQKLAGKGKSDLMSSEQSVEYLLKKLNFREEKPKFIDVSPVSQMAKGLKEGLVECGAMEKDLYLYALLLLQHTQRILVFTNAIGAVRRLLPMLQNLNLPVHALHSQMAQKARLRSVERFTAAKPGEHAILLATDVAARGLDIPGIDVVIHYHVPRAADAYVHRSGRTARADKSGLSVLLCAPEEVVSTRRLIAKVHAFAKPNSAFVKKADYFIRTVDIDRRLVNRLKERVTLAKKIADTALAKEKGSKEDDWMKNAAEELGVDFDSDDMEQVGKWGGRGSGRKAKQDEARGVSKAEVGSLRAQLKQLLSKRVNSGVSEKYLATGNIDMDELLRGVKGDFLGKVDGLDLED</sequence>
<keyword evidence="6 9" id="KW-0067">ATP-binding</keyword>
<protein>
    <recommendedName>
        <fullName evidence="10">ATP-dependent RNA helicase</fullName>
        <ecNumber evidence="10">3.6.4.13</ecNumber>
    </recommendedName>
</protein>
<keyword evidence="7 10" id="KW-0694">RNA-binding</keyword>
<evidence type="ECO:0000256" key="6">
    <source>
        <dbReference type="ARBA" id="ARBA00022840"/>
    </source>
</evidence>
<name>A0A194VYJ9_CYTMA</name>
<dbReference type="SUPFAM" id="SSF52540">
    <property type="entry name" value="P-loop containing nucleoside triphosphate hydrolases"/>
    <property type="match status" value="1"/>
</dbReference>
<gene>
    <name evidence="15" type="ORF">VM1G_05003</name>
</gene>
<dbReference type="InterPro" id="IPR011545">
    <property type="entry name" value="DEAD/DEAH_box_helicase_dom"/>
</dbReference>
<dbReference type="Pfam" id="PF00271">
    <property type="entry name" value="Helicase_C"/>
    <property type="match status" value="1"/>
</dbReference>
<dbReference type="CDD" id="cd17946">
    <property type="entry name" value="DEADc_DDX24"/>
    <property type="match status" value="1"/>
</dbReference>
<comment type="catalytic activity">
    <reaction evidence="10">
        <text>ATP + H2O = ADP + phosphate + H(+)</text>
        <dbReference type="Rhea" id="RHEA:13065"/>
        <dbReference type="ChEBI" id="CHEBI:15377"/>
        <dbReference type="ChEBI" id="CHEBI:15378"/>
        <dbReference type="ChEBI" id="CHEBI:30616"/>
        <dbReference type="ChEBI" id="CHEBI:43474"/>
        <dbReference type="ChEBI" id="CHEBI:456216"/>
        <dbReference type="EC" id="3.6.4.13"/>
    </reaction>
</comment>
<dbReference type="GO" id="GO:0003723">
    <property type="term" value="F:RNA binding"/>
    <property type="evidence" value="ECO:0007669"/>
    <property type="project" value="UniProtKB-UniRule"/>
</dbReference>
<evidence type="ECO:0000259" key="14">
    <source>
        <dbReference type="PROSITE" id="PS51195"/>
    </source>
</evidence>
<evidence type="ECO:0000259" key="12">
    <source>
        <dbReference type="PROSITE" id="PS51192"/>
    </source>
</evidence>
<keyword evidence="2" id="KW-0698">rRNA processing</keyword>
<feature type="compositionally biased region" description="Low complexity" evidence="11">
    <location>
        <begin position="11"/>
        <end position="20"/>
    </location>
</feature>
<dbReference type="CDD" id="cd18787">
    <property type="entry name" value="SF2_C_DEAD"/>
    <property type="match status" value="1"/>
</dbReference>
<feature type="compositionally biased region" description="Basic and acidic residues" evidence="11">
    <location>
        <begin position="138"/>
        <end position="153"/>
    </location>
</feature>
<dbReference type="AlphaFoldDB" id="A0A194VYJ9"/>
<dbReference type="PROSITE" id="PS51192">
    <property type="entry name" value="HELICASE_ATP_BIND_1"/>
    <property type="match status" value="1"/>
</dbReference>
<dbReference type="GO" id="GO:0006364">
    <property type="term" value="P:rRNA processing"/>
    <property type="evidence" value="ECO:0007669"/>
    <property type="project" value="UniProtKB-KW"/>
</dbReference>
<keyword evidence="3 9" id="KW-0547">Nucleotide-binding</keyword>
<dbReference type="GO" id="GO:0005524">
    <property type="term" value="F:ATP binding"/>
    <property type="evidence" value="ECO:0007669"/>
    <property type="project" value="UniProtKB-UniRule"/>
</dbReference>
<accession>A0A194VYJ9</accession>
<comment type="subcellular location">
    <subcellularLocation>
        <location evidence="1">Nucleus</location>
        <location evidence="1">Nucleolus</location>
    </subcellularLocation>
</comment>
<feature type="domain" description="DEAD-box RNA helicase Q" evidence="14">
    <location>
        <begin position="189"/>
        <end position="217"/>
    </location>
</feature>
<evidence type="ECO:0000313" key="16">
    <source>
        <dbReference type="Proteomes" id="UP000078559"/>
    </source>
</evidence>
<dbReference type="OrthoDB" id="4310724at2759"/>
<dbReference type="InterPro" id="IPR001650">
    <property type="entry name" value="Helicase_C-like"/>
</dbReference>
<dbReference type="InterPro" id="IPR027417">
    <property type="entry name" value="P-loop_NTPase"/>
</dbReference>
<evidence type="ECO:0000256" key="4">
    <source>
        <dbReference type="ARBA" id="ARBA00022801"/>
    </source>
</evidence>
<dbReference type="EC" id="3.6.4.13" evidence="10"/>
<dbReference type="GO" id="GO:0005730">
    <property type="term" value="C:nucleolus"/>
    <property type="evidence" value="ECO:0007669"/>
    <property type="project" value="UniProtKB-SubCell"/>
</dbReference>
<evidence type="ECO:0000256" key="3">
    <source>
        <dbReference type="ARBA" id="ARBA00022741"/>
    </source>
</evidence>
<dbReference type="PROSITE" id="PS00039">
    <property type="entry name" value="DEAD_ATP_HELICASE"/>
    <property type="match status" value="1"/>
</dbReference>
<dbReference type="InterPro" id="IPR014001">
    <property type="entry name" value="Helicase_ATP-bd"/>
</dbReference>
<feature type="region of interest" description="Disordered" evidence="11">
    <location>
        <begin position="83"/>
        <end position="169"/>
    </location>
</feature>
<feature type="compositionally biased region" description="Basic and acidic residues" evidence="11">
    <location>
        <begin position="115"/>
        <end position="129"/>
    </location>
</feature>
<dbReference type="SMR" id="A0A194VYJ9"/>
<dbReference type="SMART" id="SM00487">
    <property type="entry name" value="DEXDc"/>
    <property type="match status" value="1"/>
</dbReference>
<evidence type="ECO:0000256" key="9">
    <source>
        <dbReference type="RuleBase" id="RU000492"/>
    </source>
</evidence>
<dbReference type="Proteomes" id="UP000078559">
    <property type="component" value="Chromosome 5"/>
</dbReference>
<evidence type="ECO:0000256" key="11">
    <source>
        <dbReference type="SAM" id="MobiDB-lite"/>
    </source>
</evidence>
<evidence type="ECO:0000256" key="5">
    <source>
        <dbReference type="ARBA" id="ARBA00022806"/>
    </source>
</evidence>
<evidence type="ECO:0000256" key="8">
    <source>
        <dbReference type="PROSITE-ProRule" id="PRU00552"/>
    </source>
</evidence>
<comment type="domain">
    <text evidence="10">The Q motif is unique to and characteristic of the DEAD box family of RNA helicases and controls ATP binding and hydrolysis.</text>
</comment>
<keyword evidence="4 9" id="KW-0378">Hydrolase</keyword>
<evidence type="ECO:0000256" key="2">
    <source>
        <dbReference type="ARBA" id="ARBA00022552"/>
    </source>
</evidence>
<dbReference type="InterPro" id="IPR000629">
    <property type="entry name" value="RNA-helicase_DEAD-box_CS"/>
</dbReference>
<proteinExistence type="inferred from homology"/>
<evidence type="ECO:0000256" key="1">
    <source>
        <dbReference type="ARBA" id="ARBA00004604"/>
    </source>
</evidence>
<feature type="domain" description="Helicase C-terminal" evidence="13">
    <location>
        <begin position="464"/>
        <end position="614"/>
    </location>
</feature>
<evidence type="ECO:0000256" key="7">
    <source>
        <dbReference type="ARBA" id="ARBA00022884"/>
    </source>
</evidence>
<feature type="compositionally biased region" description="Basic residues" evidence="11">
    <location>
        <begin position="1"/>
        <end position="10"/>
    </location>
</feature>
<dbReference type="PROSITE" id="PS51194">
    <property type="entry name" value="HELICASE_CTER"/>
    <property type="match status" value="1"/>
</dbReference>
<dbReference type="PROSITE" id="PS51195">
    <property type="entry name" value="Q_MOTIF"/>
    <property type="match status" value="1"/>
</dbReference>
<feature type="short sequence motif" description="Q motif" evidence="8">
    <location>
        <begin position="189"/>
        <end position="217"/>
    </location>
</feature>